<protein>
    <recommendedName>
        <fullName evidence="4">Protein FYV8</fullName>
    </recommendedName>
</protein>
<feature type="region of interest" description="Disordered" evidence="1">
    <location>
        <begin position="95"/>
        <end position="226"/>
    </location>
</feature>
<feature type="compositionally biased region" description="Basic and acidic residues" evidence="1">
    <location>
        <begin position="180"/>
        <end position="189"/>
    </location>
</feature>
<keyword evidence="3" id="KW-1185">Reference proteome</keyword>
<evidence type="ECO:0000256" key="1">
    <source>
        <dbReference type="SAM" id="MobiDB-lite"/>
    </source>
</evidence>
<dbReference type="EMBL" id="LXTC01000009">
    <property type="protein sequence ID" value="OBA17946.1"/>
    <property type="molecule type" value="Genomic_DNA"/>
</dbReference>
<gene>
    <name evidence="2" type="ORF">METBIDRAFT_75327</name>
</gene>
<feature type="region of interest" description="Disordered" evidence="1">
    <location>
        <begin position="35"/>
        <end position="69"/>
    </location>
</feature>
<reference evidence="2 3" key="1">
    <citation type="submission" date="2016-05" db="EMBL/GenBank/DDBJ databases">
        <title>Comparative genomics of biotechnologically important yeasts.</title>
        <authorList>
            <consortium name="DOE Joint Genome Institute"/>
            <person name="Riley R."/>
            <person name="Haridas S."/>
            <person name="Wolfe K.H."/>
            <person name="Lopes M.R."/>
            <person name="Hittinger C.T."/>
            <person name="Goker M."/>
            <person name="Salamov A."/>
            <person name="Wisecaver J."/>
            <person name="Long T.M."/>
            <person name="Aerts A.L."/>
            <person name="Barry K."/>
            <person name="Choi C."/>
            <person name="Clum A."/>
            <person name="Coughlan A.Y."/>
            <person name="Deshpande S."/>
            <person name="Douglass A.P."/>
            <person name="Hanson S.J."/>
            <person name="Klenk H.-P."/>
            <person name="LaButti K."/>
            <person name="Lapidus A."/>
            <person name="Lindquist E."/>
            <person name="Lipzen A."/>
            <person name="Meier-kolthoff J.P."/>
            <person name="Ohm R.A."/>
            <person name="Otillar R.P."/>
            <person name="Pangilinan J."/>
            <person name="Peng Y."/>
            <person name="Rokas A."/>
            <person name="Rosa C.A."/>
            <person name="Scheuner C."/>
            <person name="Sibirny A.A."/>
            <person name="Slot J.C."/>
            <person name="Stielow J.B."/>
            <person name="Sun H."/>
            <person name="Kurtzman C.P."/>
            <person name="Blackwell M."/>
            <person name="Grigoriev I.V."/>
            <person name="Jeffries T.W."/>
        </authorList>
    </citation>
    <scope>NUCLEOTIDE SEQUENCE [LARGE SCALE GENOMIC DNA]</scope>
    <source>
        <strain evidence="2 3">NRRL YB-4993</strain>
    </source>
</reference>
<proteinExistence type="predicted"/>
<organism evidence="2 3">
    <name type="scientific">Metschnikowia bicuspidata var. bicuspidata NRRL YB-4993</name>
    <dbReference type="NCBI Taxonomy" id="869754"/>
    <lineage>
        <taxon>Eukaryota</taxon>
        <taxon>Fungi</taxon>
        <taxon>Dikarya</taxon>
        <taxon>Ascomycota</taxon>
        <taxon>Saccharomycotina</taxon>
        <taxon>Pichiomycetes</taxon>
        <taxon>Metschnikowiaceae</taxon>
        <taxon>Metschnikowia</taxon>
    </lineage>
</organism>
<dbReference type="OrthoDB" id="4081733at2759"/>
<evidence type="ECO:0000313" key="2">
    <source>
        <dbReference type="EMBL" id="OBA17946.1"/>
    </source>
</evidence>
<accession>A0A1A0H1P1</accession>
<dbReference type="Proteomes" id="UP000092555">
    <property type="component" value="Unassembled WGS sequence"/>
</dbReference>
<comment type="caution">
    <text evidence="2">The sequence shown here is derived from an EMBL/GenBank/DDBJ whole genome shotgun (WGS) entry which is preliminary data.</text>
</comment>
<dbReference type="GeneID" id="30031405"/>
<feature type="compositionally biased region" description="Basic and acidic residues" evidence="1">
    <location>
        <begin position="473"/>
        <end position="482"/>
    </location>
</feature>
<feature type="compositionally biased region" description="Basic and acidic residues" evidence="1">
    <location>
        <begin position="39"/>
        <end position="53"/>
    </location>
</feature>
<feature type="region of interest" description="Disordered" evidence="1">
    <location>
        <begin position="426"/>
        <end position="513"/>
    </location>
</feature>
<evidence type="ECO:0000313" key="3">
    <source>
        <dbReference type="Proteomes" id="UP000092555"/>
    </source>
</evidence>
<feature type="compositionally biased region" description="Low complexity" evidence="1">
    <location>
        <begin position="201"/>
        <end position="212"/>
    </location>
</feature>
<name>A0A1A0H1P1_9ASCO</name>
<evidence type="ECO:0008006" key="4">
    <source>
        <dbReference type="Google" id="ProtNLM"/>
    </source>
</evidence>
<dbReference type="RefSeq" id="XP_018709341.1">
    <property type="nucleotide sequence ID" value="XM_018858429.1"/>
</dbReference>
<feature type="compositionally biased region" description="Basic and acidic residues" evidence="1">
    <location>
        <begin position="488"/>
        <end position="501"/>
    </location>
</feature>
<dbReference type="AlphaFoldDB" id="A0A1A0H1P1"/>
<sequence length="816" mass="91171">MSDNFERHRLTRWVKADVPTYGDEWGSEYDEYENEQENFEQHAKAGNMKDDLRSASSSSQITPAIDGPRISASEAEHLVSNSTLVLSIDKSDFAARKADQDSSEEDESFRLLLSQGSKSSRVGRRQPLEETDTSSMVSKAVHEASDFMPPTPTYQTRHYFSPGSPETEASDRSLVSDTDSIQREPDHLNIRSPQGTMAEDSSFTSHVTSASSDVNTSEPPQMPHLNQGAPEALVLSIDRLDLGASDDDSSFDDYNLETEHNLDLTVHDVESQSSKKARAMGVDYDEDDWGYNSEHSSNFDEHNETTDLPDLQLKKTMSNKTHRTRIKTDALDSLIDDLSKMEGDPTLFRGNSSRALHANQPDGPFTGLQEEITEGHKSLLPTLDSIHDMKLPDFENHRFDDTGDVSTEDQALCSEAREALGQDLQTEAANTRKTSIRKPPSTLSIQSENLPPLVPRDSKTRLDDVSNAISEDPTNKSVEEMKMPQPRDFSDRNADIKDPKALDLVPPPISKDSAAVNRRDSTMSTATFNLGAWKPNTSIYRDQFVGDNDNESQMNVNIFNKDDLAYKKFTRLGPVSSYAPSISNSSCVSVPDTVDTSLQRINEDHLDEDFSDAISVAKSYQPVTPYESPDHSLESSVLYDHNYEKPKFHEETHTPVDSVDELSPIREEGECQAVSTGTSGTKIIEQAESNTKVSHPLQVKYPVSNWKKIMAISQPIDRIELLKKARIDEMNYETGLSQWLRESLKSTESPHIQIGKLATQAYKNAQHSDIRRHTSIRSKVNLVRDKIEPGHLGMHASSLGRKFLSRGKKLMKQSSD</sequence>